<dbReference type="EMBL" id="BLKS01000001">
    <property type="protein sequence ID" value="GFG54442.1"/>
    <property type="molecule type" value="Genomic_DNA"/>
</dbReference>
<feature type="domain" description="Glycosyl transferase family 28 C-terminal" evidence="2">
    <location>
        <begin position="244"/>
        <end position="295"/>
    </location>
</feature>
<dbReference type="SUPFAM" id="SSF53756">
    <property type="entry name" value="UDP-Glycosyltransferase/glycogen phosphorylase"/>
    <property type="match status" value="1"/>
</dbReference>
<evidence type="ECO:0000313" key="3">
    <source>
        <dbReference type="EMBL" id="GFG54442.1"/>
    </source>
</evidence>
<dbReference type="InterPro" id="IPR007235">
    <property type="entry name" value="Glyco_trans_28_C"/>
</dbReference>
<comment type="caution">
    <text evidence="3">The sequence shown here is derived from an EMBL/GenBank/DDBJ whole genome shotgun (WGS) entry which is preliminary data.</text>
</comment>
<name>A0A7I9W9R1_MYCAG</name>
<dbReference type="AlphaFoldDB" id="A0A7I9W9R1"/>
<gene>
    <name evidence="3" type="ORF">MAGR_58830</name>
</gene>
<reference evidence="3 4" key="1">
    <citation type="journal article" date="2019" name="Emerg. Microbes Infect.">
        <title>Comprehensive subspecies identification of 175 nontuberculous mycobacteria species based on 7547 genomic profiles.</title>
        <authorList>
            <person name="Matsumoto Y."/>
            <person name="Kinjo T."/>
            <person name="Motooka D."/>
            <person name="Nabeya D."/>
            <person name="Jung N."/>
            <person name="Uechi K."/>
            <person name="Horii T."/>
            <person name="Iida T."/>
            <person name="Fujita J."/>
            <person name="Nakamura S."/>
        </authorList>
    </citation>
    <scope>NUCLEOTIDE SEQUENCE [LARGE SCALE GENOMIC DNA]</scope>
    <source>
        <strain evidence="3 4">JCM 6377</strain>
    </source>
</reference>
<dbReference type="Gene3D" id="3.40.50.2000">
    <property type="entry name" value="Glycogen Phosphorylase B"/>
    <property type="match status" value="1"/>
</dbReference>
<dbReference type="Pfam" id="PF04101">
    <property type="entry name" value="Glyco_tran_28_C"/>
    <property type="match status" value="1"/>
</dbReference>
<protein>
    <submittedName>
        <fullName evidence="3">Glycosyl transferase</fullName>
    </submittedName>
</protein>
<dbReference type="GO" id="GO:0016758">
    <property type="term" value="F:hexosyltransferase activity"/>
    <property type="evidence" value="ECO:0007669"/>
    <property type="project" value="InterPro"/>
</dbReference>
<feature type="compositionally biased region" description="Polar residues" evidence="1">
    <location>
        <begin position="327"/>
        <end position="336"/>
    </location>
</feature>
<dbReference type="Proteomes" id="UP000465302">
    <property type="component" value="Unassembled WGS sequence"/>
</dbReference>
<evidence type="ECO:0000313" key="4">
    <source>
        <dbReference type="Proteomes" id="UP000465302"/>
    </source>
</evidence>
<organism evidence="3 4">
    <name type="scientific">Mycolicibacterium agri</name>
    <name type="common">Mycobacterium agri</name>
    <dbReference type="NCBI Taxonomy" id="36811"/>
    <lineage>
        <taxon>Bacteria</taxon>
        <taxon>Bacillati</taxon>
        <taxon>Actinomycetota</taxon>
        <taxon>Actinomycetes</taxon>
        <taxon>Mycobacteriales</taxon>
        <taxon>Mycobacteriaceae</taxon>
        <taxon>Mycolicibacterium</taxon>
    </lineage>
</organism>
<evidence type="ECO:0000259" key="2">
    <source>
        <dbReference type="Pfam" id="PF04101"/>
    </source>
</evidence>
<evidence type="ECO:0000256" key="1">
    <source>
        <dbReference type="SAM" id="MobiDB-lite"/>
    </source>
</evidence>
<keyword evidence="3" id="KW-0808">Transferase</keyword>
<feature type="region of interest" description="Disordered" evidence="1">
    <location>
        <begin position="321"/>
        <end position="348"/>
    </location>
</feature>
<proteinExistence type="predicted"/>
<sequence length="348" mass="38255">MMPPQWHEPTAVADPPPGRHLLAASTGGHLAQLAKWSKAIGSASDSLWVTFKSPQSDSLLQDRRTIYVPYVAPRDLRGAVNAFIHLIREINWGTEQFTAAVTTGAAVGLAALAAARIHRVPSFYFESVSRVNGPSLTGKLASLDPRIHTFCQYEHWAGRRWIYRSSLFDSYRTIPKHKVERPRLFVTLGTIYPYRFDALVDAILSTGLADSRTVWQLGTTTREGLPGNAVSQMGGAEFERCARIADVVITHAGVGTIMHLLDMGIFPVVVPRRAKRSEHVDDHQCQIAGLLDTRAISMVTEADDLHRSTIIAASGSAVRSMGVPATRNDTWPSVQSPRELPSERTEIS</sequence>
<accession>A0A7I9W9R1</accession>